<name>A0A219AP83_METCM</name>
<protein>
    <submittedName>
        <fullName evidence="2">Heterokaryon incompatibility protein (HET) domain-containing protein</fullName>
    </submittedName>
</protein>
<evidence type="ECO:0000313" key="2">
    <source>
        <dbReference type="EMBL" id="OWT42636.1"/>
    </source>
</evidence>
<dbReference type="GeneID" id="33937048"/>
<evidence type="ECO:0000259" key="1">
    <source>
        <dbReference type="Pfam" id="PF06985"/>
    </source>
</evidence>
<dbReference type="PANTHER" id="PTHR33112:SF12">
    <property type="entry name" value="HETEROKARYON INCOMPATIBILITY DOMAIN-CONTAINING PROTEIN"/>
    <property type="match status" value="1"/>
</dbReference>
<keyword evidence="3" id="KW-1185">Reference proteome</keyword>
<dbReference type="AlphaFoldDB" id="A0A219AP83"/>
<dbReference type="STRING" id="1380566.A0A219AP83"/>
<gene>
    <name evidence="2" type="ORF">VFPPC_18196</name>
</gene>
<organism evidence="2 3">
    <name type="scientific">Pochonia chlamydosporia 170</name>
    <dbReference type="NCBI Taxonomy" id="1380566"/>
    <lineage>
        <taxon>Eukaryota</taxon>
        <taxon>Fungi</taxon>
        <taxon>Dikarya</taxon>
        <taxon>Ascomycota</taxon>
        <taxon>Pezizomycotina</taxon>
        <taxon>Sordariomycetes</taxon>
        <taxon>Hypocreomycetidae</taxon>
        <taxon>Hypocreales</taxon>
        <taxon>Clavicipitaceae</taxon>
        <taxon>Pochonia</taxon>
    </lineage>
</organism>
<dbReference type="EMBL" id="LSBJ02000008">
    <property type="protein sequence ID" value="OWT42636.1"/>
    <property type="molecule type" value="Genomic_DNA"/>
</dbReference>
<accession>A0A219AP83</accession>
<feature type="domain" description="Heterokaryon incompatibility" evidence="1">
    <location>
        <begin position="90"/>
        <end position="225"/>
    </location>
</feature>
<proteinExistence type="predicted"/>
<dbReference type="PANTHER" id="PTHR33112">
    <property type="entry name" value="DOMAIN PROTEIN, PUTATIVE-RELATED"/>
    <property type="match status" value="1"/>
</dbReference>
<dbReference type="KEGG" id="pchm:VFPPC_18196"/>
<comment type="caution">
    <text evidence="2">The sequence shown here is derived from an EMBL/GenBank/DDBJ whole genome shotgun (WGS) entry which is preliminary data.</text>
</comment>
<dbReference type="Pfam" id="PF06985">
    <property type="entry name" value="HET"/>
    <property type="match status" value="1"/>
</dbReference>
<sequence length="269" mass="30875">MQLEMVEAQRATSSTANWHRRASQFPSFSHVVDEICVMNIRSWLAHCQVDTAHSKCRPASFHWPTFPGVQFRVIDVFRRCITVCPDGCQYLALSYVWGGVDQPKLILEVLDRLMQEGGLDVIWTRIPQTVRDAIAFCQQIGERYLWVDALCIIQDYPRDMRLSILRMRQVYAAAKCTLGAISASSAEASILNNFTTHKWTCLTVESLHKLIEKSPWSQRAWCYQEKVLSRRMIFFTTDGLYMQCQAITYNGMGTSLVSETDRATDTRQV</sequence>
<reference evidence="2 3" key="1">
    <citation type="journal article" date="2016" name="PLoS Pathog.">
        <title>Biosynthesis of antibiotic leucinostatins in bio-control fungus Purpureocillium lilacinum and their inhibition on phytophthora revealed by genome mining.</title>
        <authorList>
            <person name="Wang G."/>
            <person name="Liu Z."/>
            <person name="Lin R."/>
            <person name="Li E."/>
            <person name="Mao Z."/>
            <person name="Ling J."/>
            <person name="Yang Y."/>
            <person name="Yin W.B."/>
            <person name="Xie B."/>
        </authorList>
    </citation>
    <scope>NUCLEOTIDE SEQUENCE [LARGE SCALE GENOMIC DNA]</scope>
    <source>
        <strain evidence="2">170</strain>
    </source>
</reference>
<dbReference type="InterPro" id="IPR010730">
    <property type="entry name" value="HET"/>
</dbReference>
<dbReference type="Proteomes" id="UP000078397">
    <property type="component" value="Unassembled WGS sequence"/>
</dbReference>
<dbReference type="OrthoDB" id="2958217at2759"/>
<dbReference type="RefSeq" id="XP_022285123.1">
    <property type="nucleotide sequence ID" value="XM_022429846.1"/>
</dbReference>
<evidence type="ECO:0000313" key="3">
    <source>
        <dbReference type="Proteomes" id="UP000078397"/>
    </source>
</evidence>